<dbReference type="EMBL" id="LQNT01000013">
    <property type="protein sequence ID" value="KZE36415.1"/>
    <property type="molecule type" value="Genomic_DNA"/>
</dbReference>
<dbReference type="Proteomes" id="UP000076490">
    <property type="component" value="Unassembled WGS sequence"/>
</dbReference>
<dbReference type="InterPro" id="IPR011009">
    <property type="entry name" value="Kinase-like_dom_sf"/>
</dbReference>
<dbReference type="SUPFAM" id="SSF56112">
    <property type="entry name" value="Protein kinase-like (PK-like)"/>
    <property type="match status" value="1"/>
</dbReference>
<reference evidence="1 2" key="1">
    <citation type="submission" date="2016-01" db="EMBL/GenBank/DDBJ databases">
        <title>Whole genome sequencing of Bhargavaea cecembensis T14.</title>
        <authorList>
            <person name="Hong K.W."/>
        </authorList>
    </citation>
    <scope>NUCLEOTIDE SEQUENCE [LARGE SCALE GENOMIC DNA]</scope>
    <source>
        <strain evidence="1 2">T14</strain>
    </source>
</reference>
<dbReference type="GO" id="GO:0004674">
    <property type="term" value="F:protein serine/threonine kinase activity"/>
    <property type="evidence" value="ECO:0007669"/>
    <property type="project" value="UniProtKB-KW"/>
</dbReference>
<dbReference type="OrthoDB" id="529320at2"/>
<keyword evidence="1" id="KW-0723">Serine/threonine-protein kinase</keyword>
<comment type="caution">
    <text evidence="1">The sequence shown here is derived from an EMBL/GenBank/DDBJ whole genome shotgun (WGS) entry which is preliminary data.</text>
</comment>
<sequence>MIPGWKEADEALKNIEVQGHENNQPVTIIGFAEGLTCVGIGTDAAVFRYDKIPNYVFKVYSSKSFKKKEVEKDVYVRLKWSCFFPQFYGAGSNYIVLSFEQGITLYDCLLQGIPISEQVIQDVEEAREFVRSRGLNPRDIHLKNIILQDGRGKIIDVSEYMKEGNDHRWEHLVWAYKNFYPLISGIQMPLWILETIKHWYFGIGSASLMIQNFSRRVSQLFFEGSK</sequence>
<dbReference type="RefSeq" id="WP_063183610.1">
    <property type="nucleotide sequence ID" value="NZ_LQNT01000013.1"/>
</dbReference>
<gene>
    <name evidence="1" type="ORF">AV656_14845</name>
</gene>
<keyword evidence="1" id="KW-0808">Transferase</keyword>
<evidence type="ECO:0000313" key="1">
    <source>
        <dbReference type="EMBL" id="KZE36415.1"/>
    </source>
</evidence>
<organism evidence="1 2">
    <name type="scientific">Bhargavaea cecembensis</name>
    <dbReference type="NCBI Taxonomy" id="394098"/>
    <lineage>
        <taxon>Bacteria</taxon>
        <taxon>Bacillati</taxon>
        <taxon>Bacillota</taxon>
        <taxon>Bacilli</taxon>
        <taxon>Bacillales</taxon>
        <taxon>Caryophanaceae</taxon>
        <taxon>Bhargavaea</taxon>
    </lineage>
</organism>
<protein>
    <submittedName>
        <fullName evidence="1">Serine/threonine protein kinase</fullName>
    </submittedName>
</protein>
<dbReference type="AlphaFoldDB" id="A0A165GHM0"/>
<evidence type="ECO:0000313" key="2">
    <source>
        <dbReference type="Proteomes" id="UP000076490"/>
    </source>
</evidence>
<accession>A0A165GHM0</accession>
<name>A0A165GHM0_9BACL</name>
<keyword evidence="1" id="KW-0418">Kinase</keyword>
<proteinExistence type="predicted"/>